<name>A0A3S4LUY5_SALET</name>
<protein>
    <submittedName>
        <fullName evidence="1">Uncharacterized protein</fullName>
    </submittedName>
</protein>
<proteinExistence type="predicted"/>
<reference evidence="1 2" key="1">
    <citation type="submission" date="2018-12" db="EMBL/GenBank/DDBJ databases">
        <authorList>
            <consortium name="Pathogen Informatics"/>
        </authorList>
    </citation>
    <scope>NUCLEOTIDE SEQUENCE [LARGE SCALE GENOMIC DNA]</scope>
    <source>
        <strain evidence="1 2">NCTC6754</strain>
    </source>
</reference>
<gene>
    <name evidence="1" type="ORF">NCTC6754_05173</name>
</gene>
<evidence type="ECO:0000313" key="1">
    <source>
        <dbReference type="EMBL" id="VEB57977.1"/>
    </source>
</evidence>
<evidence type="ECO:0000313" key="2">
    <source>
        <dbReference type="Proteomes" id="UP000269208"/>
    </source>
</evidence>
<dbReference type="Proteomes" id="UP000269208">
    <property type="component" value="Chromosome"/>
</dbReference>
<accession>A0A3S4LUY5</accession>
<dbReference type="AlphaFoldDB" id="A0A3S4LUY5"/>
<organism evidence="1 2">
    <name type="scientific">Salmonella enterica I</name>
    <dbReference type="NCBI Taxonomy" id="59201"/>
    <lineage>
        <taxon>Bacteria</taxon>
        <taxon>Pseudomonadati</taxon>
        <taxon>Pseudomonadota</taxon>
        <taxon>Gammaproteobacteria</taxon>
        <taxon>Enterobacterales</taxon>
        <taxon>Enterobacteriaceae</taxon>
        <taxon>Salmonella</taxon>
    </lineage>
</organism>
<dbReference type="EMBL" id="LR134190">
    <property type="protein sequence ID" value="VEB57977.1"/>
    <property type="molecule type" value="Genomic_DNA"/>
</dbReference>
<sequence length="32" mass="3795">MTDSAINKKEQTLDLDTFAGVDYPRRLRDRRL</sequence>